<evidence type="ECO:0000313" key="1">
    <source>
        <dbReference type="EMBL" id="SMO46797.1"/>
    </source>
</evidence>
<dbReference type="AlphaFoldDB" id="A0A521BI28"/>
<dbReference type="Proteomes" id="UP000315971">
    <property type="component" value="Unassembled WGS sequence"/>
</dbReference>
<dbReference type="EMBL" id="FXSZ01000002">
    <property type="protein sequence ID" value="SMO46797.1"/>
    <property type="molecule type" value="Genomic_DNA"/>
</dbReference>
<sequence>MRFPCQFHGGLKLNALQANKLILKLMRIKLCGIMMQYLPIFDEQYHQIEFRYQLDNGGLPTNFGFGKK</sequence>
<protein>
    <submittedName>
        <fullName evidence="1">Uncharacterized protein</fullName>
    </submittedName>
</protein>
<keyword evidence="2" id="KW-1185">Reference proteome</keyword>
<proteinExistence type="predicted"/>
<accession>A0A521BI28</accession>
<evidence type="ECO:0000313" key="2">
    <source>
        <dbReference type="Proteomes" id="UP000315971"/>
    </source>
</evidence>
<reference evidence="1 2" key="1">
    <citation type="submission" date="2017-05" db="EMBL/GenBank/DDBJ databases">
        <authorList>
            <person name="Varghese N."/>
            <person name="Submissions S."/>
        </authorList>
    </citation>
    <scope>NUCLEOTIDE SEQUENCE [LARGE SCALE GENOMIC DNA]</scope>
    <source>
        <strain evidence="1 2">DSM 21342</strain>
    </source>
</reference>
<gene>
    <name evidence="1" type="ORF">SAMN06265350_102219</name>
</gene>
<organism evidence="1 2">
    <name type="scientific">Solitalea koreensis</name>
    <dbReference type="NCBI Taxonomy" id="543615"/>
    <lineage>
        <taxon>Bacteria</taxon>
        <taxon>Pseudomonadati</taxon>
        <taxon>Bacteroidota</taxon>
        <taxon>Sphingobacteriia</taxon>
        <taxon>Sphingobacteriales</taxon>
        <taxon>Sphingobacteriaceae</taxon>
        <taxon>Solitalea</taxon>
    </lineage>
</organism>
<name>A0A521BI28_9SPHI</name>